<keyword evidence="3" id="KW-1185">Reference proteome</keyword>
<dbReference type="eggNOG" id="COG1555">
    <property type="taxonomic scope" value="Bacteria"/>
</dbReference>
<dbReference type="PATRIC" id="fig|243160.12.peg.1414"/>
<reference evidence="2 3" key="1">
    <citation type="journal article" date="2004" name="Proc. Natl. Acad. Sci. U.S.A.">
        <title>Structural flexibility in the Burkholderia mallei genome.</title>
        <authorList>
            <person name="Nierman W.C."/>
            <person name="DeShazer D."/>
            <person name="Kim H.S."/>
            <person name="Tettelin H."/>
            <person name="Nelson K.E."/>
            <person name="Feldblyum T."/>
            <person name="Ulrich R.L."/>
            <person name="Ronning C.M."/>
            <person name="Brinkac L.M."/>
            <person name="Daugherty S.C."/>
            <person name="Davidsen T.D."/>
            <person name="Deboy R.T."/>
            <person name="Dimitrov G."/>
            <person name="Dodson R.J."/>
            <person name="Durkin A.S."/>
            <person name="Gwinn M.L."/>
            <person name="Haft D.H."/>
            <person name="Khouri H."/>
            <person name="Kolonay J.F."/>
            <person name="Madupu R."/>
            <person name="Mohammoud Y."/>
            <person name="Nelson W.C."/>
            <person name="Radune D."/>
            <person name="Romero C.M."/>
            <person name="Sarria S."/>
            <person name="Selengut J."/>
            <person name="Shamblin C."/>
            <person name="Sullivan S.A."/>
            <person name="White O."/>
            <person name="Yu Y."/>
            <person name="Zafar N."/>
            <person name="Zhou L."/>
            <person name="Fraser C.M."/>
        </authorList>
    </citation>
    <scope>NUCLEOTIDE SEQUENCE [LARGE SCALE GENOMIC DNA]</scope>
    <source>
        <strain evidence="2 3">ATCC 23344</strain>
    </source>
</reference>
<feature type="compositionally biased region" description="Basic residues" evidence="1">
    <location>
        <begin position="301"/>
        <end position="310"/>
    </location>
</feature>
<accession>A0A0H2WFU0</accession>
<feature type="compositionally biased region" description="Low complexity" evidence="1">
    <location>
        <begin position="280"/>
        <end position="300"/>
    </location>
</feature>
<feature type="compositionally biased region" description="Low complexity" evidence="1">
    <location>
        <begin position="208"/>
        <end position="230"/>
    </location>
</feature>
<protein>
    <submittedName>
        <fullName evidence="2">Conserved domain protein</fullName>
    </submittedName>
</protein>
<dbReference type="GO" id="GO:0015627">
    <property type="term" value="C:type II protein secretion system complex"/>
    <property type="evidence" value="ECO:0007669"/>
    <property type="project" value="TreeGrafter"/>
</dbReference>
<evidence type="ECO:0000313" key="3">
    <source>
        <dbReference type="Proteomes" id="UP000006693"/>
    </source>
</evidence>
<feature type="compositionally biased region" description="Low complexity" evidence="1">
    <location>
        <begin position="238"/>
        <end position="268"/>
    </location>
</feature>
<dbReference type="InterPro" id="IPR010994">
    <property type="entry name" value="RuvA_2-like"/>
</dbReference>
<sequence>MTFSRLGLRVHSKSSAARGPASGWAAGVAAPHSVTASSHFAALRRPAPPRRPVFRQRWSKPARIRHGSLYSVAVDAQHCPAVLKRARICPMLERDARLAPRAGFVPTATHPFHQKGAPAMLKKLLMLVVALSLSLTAALAAAVEVNTADQAALESVKGLGPVKSKAIIDERAKNGPFKDADDLANRVKGLGAKSVAHLEAAGLTIGGSTTPPTGAKAKTGTAKPAATATPAPAPAPAPTTSSATPTPSAATPAPATATPSTAASAPAAKKSRSSKKQDKAAAASAAAQASAPAAASTTKAKGSKKSRKNKAATPASAASGA</sequence>
<proteinExistence type="predicted"/>
<dbReference type="PANTHER" id="PTHR21180:SF32">
    <property type="entry name" value="ENDONUCLEASE_EXONUCLEASE_PHOSPHATASE FAMILY DOMAIN-CONTAINING PROTEIN 1"/>
    <property type="match status" value="1"/>
</dbReference>
<dbReference type="HOGENOM" id="CLU_865158_0_0_4"/>
<evidence type="ECO:0000313" key="2">
    <source>
        <dbReference type="EMBL" id="AAU47618.1"/>
    </source>
</evidence>
<dbReference type="GO" id="GO:0015628">
    <property type="term" value="P:protein secretion by the type II secretion system"/>
    <property type="evidence" value="ECO:0007669"/>
    <property type="project" value="TreeGrafter"/>
</dbReference>
<dbReference type="EMBL" id="CP000010">
    <property type="protein sequence ID" value="AAU47618.1"/>
    <property type="molecule type" value="Genomic_DNA"/>
</dbReference>
<dbReference type="Pfam" id="PF12836">
    <property type="entry name" value="HHH_3"/>
    <property type="match status" value="1"/>
</dbReference>
<dbReference type="AlphaFoldDB" id="A0A0H2WFU0"/>
<dbReference type="Gene3D" id="1.10.150.280">
    <property type="entry name" value="AF1531-like domain"/>
    <property type="match status" value="1"/>
</dbReference>
<name>A0A0H2WFU0_BURMA</name>
<dbReference type="PANTHER" id="PTHR21180">
    <property type="entry name" value="ENDONUCLEASE/EXONUCLEASE/PHOSPHATASE FAMILY DOMAIN-CONTAINING PROTEIN 1"/>
    <property type="match status" value="1"/>
</dbReference>
<feature type="region of interest" description="Disordered" evidence="1">
    <location>
        <begin position="204"/>
        <end position="321"/>
    </location>
</feature>
<dbReference type="Proteomes" id="UP000006693">
    <property type="component" value="Chromosome 1"/>
</dbReference>
<evidence type="ECO:0000256" key="1">
    <source>
        <dbReference type="SAM" id="MobiDB-lite"/>
    </source>
</evidence>
<organism evidence="2 3">
    <name type="scientific">Burkholderia mallei (strain ATCC 23344)</name>
    <dbReference type="NCBI Taxonomy" id="243160"/>
    <lineage>
        <taxon>Bacteria</taxon>
        <taxon>Pseudomonadati</taxon>
        <taxon>Pseudomonadota</taxon>
        <taxon>Betaproteobacteria</taxon>
        <taxon>Burkholderiales</taxon>
        <taxon>Burkholderiaceae</taxon>
        <taxon>Burkholderia</taxon>
        <taxon>pseudomallei group</taxon>
    </lineage>
</organism>
<gene>
    <name evidence="2" type="ordered locus">BMA1375</name>
</gene>
<feature type="compositionally biased region" description="Low complexity" evidence="1">
    <location>
        <begin position="311"/>
        <end position="321"/>
    </location>
</feature>
<dbReference type="KEGG" id="bma:BMA1375"/>
<dbReference type="InterPro" id="IPR051675">
    <property type="entry name" value="Endo/Exo/Phosphatase_dom_1"/>
</dbReference>
<dbReference type="SUPFAM" id="SSF47781">
    <property type="entry name" value="RuvA domain 2-like"/>
    <property type="match status" value="1"/>
</dbReference>